<feature type="region of interest" description="Disordered" evidence="1">
    <location>
        <begin position="457"/>
        <end position="511"/>
    </location>
</feature>
<dbReference type="RefSeq" id="XP_004334681.1">
    <property type="nucleotide sequence ID" value="XM_004334633.1"/>
</dbReference>
<feature type="domain" description="SET" evidence="2">
    <location>
        <begin position="272"/>
        <end position="414"/>
    </location>
</feature>
<dbReference type="InterPro" id="IPR013083">
    <property type="entry name" value="Znf_RING/FYVE/PHD"/>
</dbReference>
<dbReference type="SMART" id="SM00317">
    <property type="entry name" value="SET"/>
    <property type="match status" value="1"/>
</dbReference>
<dbReference type="SUPFAM" id="SSF82199">
    <property type="entry name" value="SET domain"/>
    <property type="match status" value="1"/>
</dbReference>
<feature type="compositionally biased region" description="Basic and acidic residues" evidence="1">
    <location>
        <begin position="1"/>
        <end position="20"/>
    </location>
</feature>
<feature type="compositionally biased region" description="Basic residues" evidence="1">
    <location>
        <begin position="79"/>
        <end position="91"/>
    </location>
</feature>
<dbReference type="GeneID" id="14913182"/>
<feature type="region of interest" description="Disordered" evidence="1">
    <location>
        <begin position="1"/>
        <end position="28"/>
    </location>
</feature>
<evidence type="ECO:0000256" key="1">
    <source>
        <dbReference type="SAM" id="MobiDB-lite"/>
    </source>
</evidence>
<proteinExistence type="predicted"/>
<dbReference type="KEGG" id="acan:ACA1_091780"/>
<dbReference type="AlphaFoldDB" id="L8GIU8"/>
<dbReference type="OrthoDB" id="2384350at2759"/>
<dbReference type="EMBL" id="KB008103">
    <property type="protein sequence ID" value="ELR12668.1"/>
    <property type="molecule type" value="Genomic_DNA"/>
</dbReference>
<dbReference type="Proteomes" id="UP000011083">
    <property type="component" value="Unassembled WGS sequence"/>
</dbReference>
<dbReference type="VEuPathDB" id="AmoebaDB:ACA1_091780"/>
<evidence type="ECO:0000259" key="2">
    <source>
        <dbReference type="PROSITE" id="PS50280"/>
    </source>
</evidence>
<keyword evidence="4" id="KW-1185">Reference proteome</keyword>
<dbReference type="PROSITE" id="PS50280">
    <property type="entry name" value="SET"/>
    <property type="match status" value="1"/>
</dbReference>
<evidence type="ECO:0000313" key="4">
    <source>
        <dbReference type="Proteomes" id="UP000011083"/>
    </source>
</evidence>
<dbReference type="InterPro" id="IPR001214">
    <property type="entry name" value="SET_dom"/>
</dbReference>
<dbReference type="Pfam" id="PF00856">
    <property type="entry name" value="SET"/>
    <property type="match status" value="1"/>
</dbReference>
<protein>
    <submittedName>
        <fullName evidence="3">SET domain containing protein</fullName>
    </submittedName>
</protein>
<sequence length="511" mass="57862">MEGAHAADHDVKVKVHKETSTNDPPAEEYIFGEDDEVIFIGSVVAGANSRMSCEEVLPPVKFEEPSTSEPEQETEQESKRKRGRPRGKRRSLFSLGRPSKPQQEAAPTDQSCCALCRMDDPSLGDLKRVGIGRYGRKPLWAHSECLHYASRKTEDESDPDLVTRAIYHALPCKRCKKKRATMGCRIERCPYACHYPCAIESGGEYVDNVGFYCPGHVHIAKKQALTLTKWPTESPVQYTAVNIWDDIDTEDIEFIAAHSHHWEQYTPTYLNQNLASKVFVQEIFFGHWAYCTNLRKQGIAKQYEVRALVDIESEDMIGEYVGRVRYQKDIEDSQYVANFWYPPELGDLGDKQLCLDAEHEGNEMRFVNSVAPTTAFYIRQNATMSTLWCRNQLRVVLTATKKILKGQPIIVNYNEFSSSFFEENMPFLPRFTINIPPIPPEVLASGKKSALAQLLPPALPPHETKSPATLAIKQEPSKEEGEEVEARVAKRPRLTTDQTTRQPPAEVIVID</sequence>
<feature type="region of interest" description="Disordered" evidence="1">
    <location>
        <begin position="60"/>
        <end position="106"/>
    </location>
</feature>
<reference evidence="3 4" key="1">
    <citation type="journal article" date="2013" name="Genome Biol.">
        <title>Genome of Acanthamoeba castellanii highlights extensive lateral gene transfer and early evolution of tyrosine kinase signaling.</title>
        <authorList>
            <person name="Clarke M."/>
            <person name="Lohan A.J."/>
            <person name="Liu B."/>
            <person name="Lagkouvardos I."/>
            <person name="Roy S."/>
            <person name="Zafar N."/>
            <person name="Bertelli C."/>
            <person name="Schilde C."/>
            <person name="Kianianmomeni A."/>
            <person name="Burglin T.R."/>
            <person name="Frech C."/>
            <person name="Turcotte B."/>
            <person name="Kopec K.O."/>
            <person name="Synnott J.M."/>
            <person name="Choo C."/>
            <person name="Paponov I."/>
            <person name="Finkler A."/>
            <person name="Soon Heng Tan C."/>
            <person name="Hutchins A.P."/>
            <person name="Weinmeier T."/>
            <person name="Rattei T."/>
            <person name="Chu J.S."/>
            <person name="Gimenez G."/>
            <person name="Irimia M."/>
            <person name="Rigden D.J."/>
            <person name="Fitzpatrick D.A."/>
            <person name="Lorenzo-Morales J."/>
            <person name="Bateman A."/>
            <person name="Chiu C.H."/>
            <person name="Tang P."/>
            <person name="Hegemann P."/>
            <person name="Fromm H."/>
            <person name="Raoult D."/>
            <person name="Greub G."/>
            <person name="Miranda-Saavedra D."/>
            <person name="Chen N."/>
            <person name="Nash P."/>
            <person name="Ginger M.L."/>
            <person name="Horn M."/>
            <person name="Schaap P."/>
            <person name="Caler L."/>
            <person name="Loftus B."/>
        </authorList>
    </citation>
    <scope>NUCLEOTIDE SEQUENCE [LARGE SCALE GENOMIC DNA]</scope>
    <source>
        <strain evidence="3 4">Neff</strain>
    </source>
</reference>
<dbReference type="Gene3D" id="2.170.270.10">
    <property type="entry name" value="SET domain"/>
    <property type="match status" value="1"/>
</dbReference>
<dbReference type="STRING" id="1257118.L8GIU8"/>
<dbReference type="CDD" id="cd15571">
    <property type="entry name" value="ePHD"/>
    <property type="match status" value="1"/>
</dbReference>
<name>L8GIU8_ACACF</name>
<gene>
    <name evidence="3" type="ORF">ACA1_091780</name>
</gene>
<feature type="compositionally biased region" description="Basic and acidic residues" evidence="1">
    <location>
        <begin position="475"/>
        <end position="488"/>
    </location>
</feature>
<organism evidence="3 4">
    <name type="scientific">Acanthamoeba castellanii (strain ATCC 30010 / Neff)</name>
    <dbReference type="NCBI Taxonomy" id="1257118"/>
    <lineage>
        <taxon>Eukaryota</taxon>
        <taxon>Amoebozoa</taxon>
        <taxon>Discosea</taxon>
        <taxon>Longamoebia</taxon>
        <taxon>Centramoebida</taxon>
        <taxon>Acanthamoebidae</taxon>
        <taxon>Acanthamoeba</taxon>
    </lineage>
</organism>
<dbReference type="InterPro" id="IPR046341">
    <property type="entry name" value="SET_dom_sf"/>
</dbReference>
<accession>L8GIU8</accession>
<dbReference type="Gene3D" id="3.30.40.10">
    <property type="entry name" value="Zinc/RING finger domain, C3HC4 (zinc finger)"/>
    <property type="match status" value="1"/>
</dbReference>
<evidence type="ECO:0000313" key="3">
    <source>
        <dbReference type="EMBL" id="ELR12668.1"/>
    </source>
</evidence>